<accession>A0A1W9KWP5</accession>
<comment type="caution">
    <text evidence="3">The sequence shown here is derived from an EMBL/GenBank/DDBJ whole genome shotgun (WGS) entry which is preliminary data.</text>
</comment>
<proteinExistence type="predicted"/>
<dbReference type="AlphaFoldDB" id="A0A1W9KWP5"/>
<dbReference type="Proteomes" id="UP000192505">
    <property type="component" value="Unassembled WGS sequence"/>
</dbReference>
<gene>
    <name evidence="3" type="ORF">BWK72_03655</name>
</gene>
<evidence type="ECO:0000313" key="4">
    <source>
        <dbReference type="Proteomes" id="UP000192505"/>
    </source>
</evidence>
<reference evidence="3 4" key="1">
    <citation type="submission" date="2017-01" db="EMBL/GenBank/DDBJ databases">
        <title>Novel large sulfur bacteria in the metagenomes of groundwater-fed chemosynthetic microbial mats in the Lake Huron basin.</title>
        <authorList>
            <person name="Sharrar A.M."/>
            <person name="Flood B.E."/>
            <person name="Bailey J.V."/>
            <person name="Jones D.S."/>
            <person name="Biddanda B."/>
            <person name="Ruberg S.A."/>
            <person name="Marcus D.N."/>
            <person name="Dick G.J."/>
        </authorList>
    </citation>
    <scope>NUCLEOTIDE SEQUENCE [LARGE SCALE GENOMIC DNA]</scope>
    <source>
        <strain evidence="3">A7</strain>
    </source>
</reference>
<dbReference type="PANTHER" id="PTHR38731">
    <property type="entry name" value="LIPL45-RELATED LIPOPROTEIN-RELATED"/>
    <property type="match status" value="1"/>
</dbReference>
<dbReference type="PANTHER" id="PTHR38731:SF1">
    <property type="entry name" value="FECR PROTEIN DOMAIN-CONTAINING PROTEIN"/>
    <property type="match status" value="1"/>
</dbReference>
<dbReference type="Pfam" id="PF04773">
    <property type="entry name" value="FecR"/>
    <property type="match status" value="1"/>
</dbReference>
<dbReference type="EMBL" id="MTEI01000002">
    <property type="protein sequence ID" value="OQW89077.1"/>
    <property type="molecule type" value="Genomic_DNA"/>
</dbReference>
<evidence type="ECO:0000313" key="3">
    <source>
        <dbReference type="EMBL" id="OQW89077.1"/>
    </source>
</evidence>
<feature type="signal peptide" evidence="1">
    <location>
        <begin position="1"/>
        <end position="23"/>
    </location>
</feature>
<keyword evidence="1" id="KW-0732">Signal</keyword>
<feature type="chain" id="PRO_5012574629" description="FecR protein domain-containing protein" evidence="1">
    <location>
        <begin position="24"/>
        <end position="150"/>
    </location>
</feature>
<feature type="domain" description="FecR protein" evidence="2">
    <location>
        <begin position="60"/>
        <end position="144"/>
    </location>
</feature>
<evidence type="ECO:0000256" key="1">
    <source>
        <dbReference type="SAM" id="SignalP"/>
    </source>
</evidence>
<organism evidence="3 4">
    <name type="scientific">Rhodoferax ferrireducens</name>
    <dbReference type="NCBI Taxonomy" id="192843"/>
    <lineage>
        <taxon>Bacteria</taxon>
        <taxon>Pseudomonadati</taxon>
        <taxon>Pseudomonadota</taxon>
        <taxon>Betaproteobacteria</taxon>
        <taxon>Burkholderiales</taxon>
        <taxon>Comamonadaceae</taxon>
        <taxon>Rhodoferax</taxon>
    </lineage>
</organism>
<protein>
    <recommendedName>
        <fullName evidence="2">FecR protein domain-containing protein</fullName>
    </recommendedName>
</protein>
<name>A0A1W9KWP5_9BURK</name>
<evidence type="ECO:0000259" key="2">
    <source>
        <dbReference type="Pfam" id="PF04773"/>
    </source>
</evidence>
<dbReference type="InterPro" id="IPR006860">
    <property type="entry name" value="FecR"/>
</dbReference>
<sequence length="150" mass="15584">MNLTPRNFAWAAALLLATTAALADDTIIGYVKIAQGDASVVAAGMAIKAEPGTPVKTTNVLKTGPQGSLGITLKDNTLLSIGPDTELVVDDYVYNPAQDELKLVASLRRGSLNYVSGVIARLKPAAVSVRTPTGTIGVRGTHFVAKVVPE</sequence>